<keyword evidence="1" id="KW-0732">Signal</keyword>
<keyword evidence="3" id="KW-1185">Reference proteome</keyword>
<evidence type="ECO:0000313" key="3">
    <source>
        <dbReference type="Proteomes" id="UP001219525"/>
    </source>
</evidence>
<comment type="caution">
    <text evidence="2">The sequence shown here is derived from an EMBL/GenBank/DDBJ whole genome shotgun (WGS) entry which is preliminary data.</text>
</comment>
<accession>A0AAD6V5W5</accession>
<organism evidence="2 3">
    <name type="scientific">Mycena pura</name>
    <dbReference type="NCBI Taxonomy" id="153505"/>
    <lineage>
        <taxon>Eukaryota</taxon>
        <taxon>Fungi</taxon>
        <taxon>Dikarya</taxon>
        <taxon>Basidiomycota</taxon>
        <taxon>Agaricomycotina</taxon>
        <taxon>Agaricomycetes</taxon>
        <taxon>Agaricomycetidae</taxon>
        <taxon>Agaricales</taxon>
        <taxon>Marasmiineae</taxon>
        <taxon>Mycenaceae</taxon>
        <taxon>Mycena</taxon>
    </lineage>
</organism>
<feature type="signal peptide" evidence="1">
    <location>
        <begin position="1"/>
        <end position="31"/>
    </location>
</feature>
<protein>
    <submittedName>
        <fullName evidence="2">Uncharacterized protein</fullName>
    </submittedName>
</protein>
<feature type="non-terminal residue" evidence="2">
    <location>
        <position position="109"/>
    </location>
</feature>
<evidence type="ECO:0000313" key="2">
    <source>
        <dbReference type="EMBL" id="KAJ7203362.1"/>
    </source>
</evidence>
<gene>
    <name evidence="2" type="ORF">GGX14DRAFT_461922</name>
</gene>
<proteinExistence type="predicted"/>
<evidence type="ECO:0000256" key="1">
    <source>
        <dbReference type="SAM" id="SignalP"/>
    </source>
</evidence>
<name>A0AAD6V5W5_9AGAR</name>
<feature type="chain" id="PRO_5042162294" evidence="1">
    <location>
        <begin position="32"/>
        <end position="109"/>
    </location>
</feature>
<dbReference type="Proteomes" id="UP001219525">
    <property type="component" value="Unassembled WGS sequence"/>
</dbReference>
<dbReference type="EMBL" id="JARJCW010000051">
    <property type="protein sequence ID" value="KAJ7203362.1"/>
    <property type="molecule type" value="Genomic_DNA"/>
</dbReference>
<reference evidence="2" key="1">
    <citation type="submission" date="2023-03" db="EMBL/GenBank/DDBJ databases">
        <title>Massive genome expansion in bonnet fungi (Mycena s.s.) driven by repeated elements and novel gene families across ecological guilds.</title>
        <authorList>
            <consortium name="Lawrence Berkeley National Laboratory"/>
            <person name="Harder C.B."/>
            <person name="Miyauchi S."/>
            <person name="Viragh M."/>
            <person name="Kuo A."/>
            <person name="Thoen E."/>
            <person name="Andreopoulos B."/>
            <person name="Lu D."/>
            <person name="Skrede I."/>
            <person name="Drula E."/>
            <person name="Henrissat B."/>
            <person name="Morin E."/>
            <person name="Kohler A."/>
            <person name="Barry K."/>
            <person name="LaButti K."/>
            <person name="Morin E."/>
            <person name="Salamov A."/>
            <person name="Lipzen A."/>
            <person name="Mereny Z."/>
            <person name="Hegedus B."/>
            <person name="Baldrian P."/>
            <person name="Stursova M."/>
            <person name="Weitz H."/>
            <person name="Taylor A."/>
            <person name="Grigoriev I.V."/>
            <person name="Nagy L.G."/>
            <person name="Martin F."/>
            <person name="Kauserud H."/>
        </authorList>
    </citation>
    <scope>NUCLEOTIDE SEQUENCE</scope>
    <source>
        <strain evidence="2">9144</strain>
    </source>
</reference>
<sequence>THLRREMLVFFARAYLFLLLICAGSIPSVVARAILRRATDCTSQCQAMQSDITNAGTSIASLCTQNVVNDYASCLNCKVSGGILDQLDAQAVMNSACLCPCPRRTSLRR</sequence>
<dbReference type="AlphaFoldDB" id="A0AAD6V5W5"/>